<dbReference type="RefSeq" id="WP_062870130.1">
    <property type="nucleotide sequence ID" value="NZ_CAMITG010000003.1"/>
</dbReference>
<protein>
    <submittedName>
        <fullName evidence="2">DUF2878 domain-containing protein</fullName>
    </submittedName>
    <submittedName>
        <fullName evidence="3">Protein of uncharacterized function (DUF2878)</fullName>
    </submittedName>
</protein>
<keyword evidence="1" id="KW-1133">Transmembrane helix</keyword>
<accession>A0A2X4UKX1</accession>
<keyword evidence="1" id="KW-0472">Membrane</keyword>
<dbReference type="EMBL" id="LS483469">
    <property type="protein sequence ID" value="SQI35242.1"/>
    <property type="molecule type" value="Genomic_DNA"/>
</dbReference>
<dbReference type="STRING" id="82996.ADP72_03505"/>
<evidence type="ECO:0000313" key="2">
    <source>
        <dbReference type="EMBL" id="QPS21753.1"/>
    </source>
</evidence>
<name>A0A2X4UKX1_SERPL</name>
<evidence type="ECO:0000313" key="5">
    <source>
        <dbReference type="Proteomes" id="UP000594967"/>
    </source>
</evidence>
<dbReference type="Pfam" id="PF11086">
    <property type="entry name" value="DUF2878"/>
    <property type="match status" value="1"/>
</dbReference>
<proteinExistence type="predicted"/>
<feature type="transmembrane region" description="Helical" evidence="1">
    <location>
        <begin position="139"/>
        <end position="158"/>
    </location>
</feature>
<reference evidence="3 4" key="1">
    <citation type="submission" date="2018-06" db="EMBL/GenBank/DDBJ databases">
        <authorList>
            <consortium name="Pathogen Informatics"/>
            <person name="Doyle S."/>
        </authorList>
    </citation>
    <scope>NUCLEOTIDE SEQUENCE [LARGE SCALE GENOMIC DNA]</scope>
    <source>
        <strain evidence="3 4">NCTC12961</strain>
    </source>
</reference>
<feature type="transmembrane region" description="Helical" evidence="1">
    <location>
        <begin position="52"/>
        <end position="71"/>
    </location>
</feature>
<feature type="transmembrane region" description="Helical" evidence="1">
    <location>
        <begin position="30"/>
        <end position="46"/>
    </location>
</feature>
<sequence>MKPHAGFWLATLGINAAWLLAVLGRDRVNAVLLAGAVLALIFTPAHRRRWALLTALTGILMDSLWNYAGVLHFSGHSLLPLWMVALWLAFGCWWFWLLDLIKAAPLPLAVLGSIAGPLAGIIGWKLGAIQPGTAPEIMLLLLSVGWSVFLPAVSWPRLNKPAP</sequence>
<evidence type="ECO:0000313" key="4">
    <source>
        <dbReference type="Proteomes" id="UP000248897"/>
    </source>
</evidence>
<keyword evidence="1" id="KW-0812">Transmembrane</keyword>
<organism evidence="3 4">
    <name type="scientific">Serratia plymuthica</name>
    <dbReference type="NCBI Taxonomy" id="82996"/>
    <lineage>
        <taxon>Bacteria</taxon>
        <taxon>Pseudomonadati</taxon>
        <taxon>Pseudomonadota</taxon>
        <taxon>Gammaproteobacteria</taxon>
        <taxon>Enterobacterales</taxon>
        <taxon>Yersiniaceae</taxon>
        <taxon>Serratia</taxon>
    </lineage>
</organism>
<dbReference type="EMBL" id="CP065673">
    <property type="protein sequence ID" value="QPS21753.1"/>
    <property type="molecule type" value="Genomic_DNA"/>
</dbReference>
<dbReference type="Proteomes" id="UP000248897">
    <property type="component" value="Chromosome 1"/>
</dbReference>
<dbReference type="InterPro" id="IPR021306">
    <property type="entry name" value="DUF2878"/>
</dbReference>
<feature type="transmembrane region" description="Helical" evidence="1">
    <location>
        <begin position="78"/>
        <end position="96"/>
    </location>
</feature>
<gene>
    <name evidence="2" type="ORF">I6G64_04870</name>
    <name evidence="3" type="ORF">NCTC12961_01829</name>
</gene>
<feature type="transmembrane region" description="Helical" evidence="1">
    <location>
        <begin position="6"/>
        <end position="23"/>
    </location>
</feature>
<dbReference type="AlphaFoldDB" id="A0A2X4UKX1"/>
<dbReference type="Proteomes" id="UP000594967">
    <property type="component" value="Chromosome"/>
</dbReference>
<reference evidence="2 5" key="2">
    <citation type="submission" date="2020-12" db="EMBL/GenBank/DDBJ databases">
        <title>FDA dAtabase for Regulatory Grade micrObial Sequences (FDA-ARGOS): Supporting development and validation of Infectious Disease Dx tests.</title>
        <authorList>
            <person name="Sproer C."/>
            <person name="Gronow S."/>
            <person name="Severitt S."/>
            <person name="Schroder I."/>
            <person name="Tallon L."/>
            <person name="Sadzewicz L."/>
            <person name="Zhao X."/>
            <person name="Boylan J."/>
            <person name="Ott S."/>
            <person name="Bowen H."/>
            <person name="Vavikolanu K."/>
            <person name="Mehta A."/>
            <person name="Aluvathingal J."/>
            <person name="Nadendla S."/>
            <person name="Lowell S."/>
            <person name="Myers T."/>
            <person name="Yan Y."/>
            <person name="Sichtig H."/>
        </authorList>
    </citation>
    <scope>NUCLEOTIDE SEQUENCE [LARGE SCALE GENOMIC DNA]</scope>
    <source>
        <strain evidence="2 5">FDAARGOS_907</strain>
    </source>
</reference>
<feature type="transmembrane region" description="Helical" evidence="1">
    <location>
        <begin position="108"/>
        <end position="127"/>
    </location>
</feature>
<keyword evidence="5" id="KW-1185">Reference proteome</keyword>
<evidence type="ECO:0000256" key="1">
    <source>
        <dbReference type="SAM" id="Phobius"/>
    </source>
</evidence>
<evidence type="ECO:0000313" key="3">
    <source>
        <dbReference type="EMBL" id="SQI35242.1"/>
    </source>
</evidence>